<accession>A0A6V6Z5B4</accession>
<dbReference type="RefSeq" id="WP_180909690.1">
    <property type="nucleotide sequence ID" value="NZ_CAIJDP010000079.1"/>
</dbReference>
<dbReference type="Proteomes" id="UP000530060">
    <property type="component" value="Unassembled WGS sequence"/>
</dbReference>
<dbReference type="EC" id="2.3.1.89" evidence="1"/>
<comment type="caution">
    <text evidence="1">The sequence shown here is derived from an EMBL/GenBank/DDBJ whole genome shotgun (WGS) entry which is preliminary data.</text>
</comment>
<gene>
    <name evidence="1" type="primary">dapH_2</name>
    <name evidence="1" type="ORF">FLAT13_03377</name>
</gene>
<name>A0A6V6Z5B4_9FLAO</name>
<dbReference type="Gene3D" id="2.160.10.10">
    <property type="entry name" value="Hexapeptide repeat proteins"/>
    <property type="match status" value="1"/>
</dbReference>
<dbReference type="AlphaFoldDB" id="A0A6V6Z5B4"/>
<evidence type="ECO:0000313" key="1">
    <source>
        <dbReference type="EMBL" id="CAD0006604.1"/>
    </source>
</evidence>
<dbReference type="SUPFAM" id="SSF51161">
    <property type="entry name" value="Trimeric LpxA-like enzymes"/>
    <property type="match status" value="1"/>
</dbReference>
<dbReference type="InterPro" id="IPR011004">
    <property type="entry name" value="Trimer_LpxA-like_sf"/>
</dbReference>
<organism evidence="1 2">
    <name type="scientific">Flavobacterium salmonis</name>
    <dbReference type="NCBI Taxonomy" id="2654844"/>
    <lineage>
        <taxon>Bacteria</taxon>
        <taxon>Pseudomonadati</taxon>
        <taxon>Bacteroidota</taxon>
        <taxon>Flavobacteriia</taxon>
        <taxon>Flavobacteriales</taxon>
        <taxon>Flavobacteriaceae</taxon>
        <taxon>Flavobacterium</taxon>
    </lineage>
</organism>
<keyword evidence="1" id="KW-0808">Transferase</keyword>
<dbReference type="EMBL" id="CAIJDP010000079">
    <property type="protein sequence ID" value="CAD0006604.1"/>
    <property type="molecule type" value="Genomic_DNA"/>
</dbReference>
<dbReference type="CDD" id="cd04647">
    <property type="entry name" value="LbH_MAT_like"/>
    <property type="match status" value="1"/>
</dbReference>
<protein>
    <submittedName>
        <fullName evidence="1">2,3,4,5-tetrahydropyridine-2,6-dicarboxylate N-acetyltransferase</fullName>
        <ecNumber evidence="1">2.3.1.89</ecNumber>
    </submittedName>
</protein>
<dbReference type="PANTHER" id="PTHR23416">
    <property type="entry name" value="SIALIC ACID SYNTHASE-RELATED"/>
    <property type="match status" value="1"/>
</dbReference>
<proteinExistence type="predicted"/>
<dbReference type="InterPro" id="IPR051159">
    <property type="entry name" value="Hexapeptide_acetyltransf"/>
</dbReference>
<keyword evidence="2" id="KW-1185">Reference proteome</keyword>
<sequence>MINLLKKIIRLSLSLPKTIYFNFCLFEPKTAFKLPILVDYRTKFCSLHRNTVVLNAEAVFGMIKIGWGEGALGNECNRFSYWTIKKNCKVIFDGSAHFARGVSLRTDNEGQIIFGKNFTANQNFFCASNTIVTFGDNILAGWNIHIRDGDGHPIYDQDNRIINANRPIKIGSQVWIASYAAILKGVTISDNSIVALGSIVTKSFSEPNIIIGGVPAVMVKKNVYWEK</sequence>
<keyword evidence="1" id="KW-0012">Acyltransferase</keyword>
<reference evidence="1 2" key="1">
    <citation type="submission" date="2020-06" db="EMBL/GenBank/DDBJ databases">
        <authorList>
            <person name="Criscuolo A."/>
        </authorList>
    </citation>
    <scope>NUCLEOTIDE SEQUENCE [LARGE SCALE GENOMIC DNA]</scope>
    <source>
        <strain evidence="2">CIP 111411</strain>
    </source>
</reference>
<dbReference type="GO" id="GO:0047200">
    <property type="term" value="F:tetrahydrodipicolinate N-acetyltransferase activity"/>
    <property type="evidence" value="ECO:0007669"/>
    <property type="project" value="UniProtKB-EC"/>
</dbReference>
<evidence type="ECO:0000313" key="2">
    <source>
        <dbReference type="Proteomes" id="UP000530060"/>
    </source>
</evidence>